<dbReference type="Proteomes" id="UP001178507">
    <property type="component" value="Unassembled WGS sequence"/>
</dbReference>
<dbReference type="AlphaFoldDB" id="A0AA36HZZ3"/>
<proteinExistence type="predicted"/>
<sequence length="605" mass="63839">MGQVWRVVGFWCFLRAAGEDCPDGSYRSSPIVFSCGGGFGQGKVLLAAASESAPLPIPLGAEGFRVSASSSAGPLSLRLHDEANNILVASEHHGLVNGSARAGVYKDVGVIFTGSSVSQADNTSLYLLGAATTPMQLSLCNLGNVSASVTLAYTFERVLDCTSPPAGCSTYSAGNAQWQVDVWSHWASAHFENSTEAWGAMAESHAEERGVPWSSWPEVWASFVGNSTVVGEEWQPGFRYLDTSQDGYVSEDEFAAGFALSTKNNQDDTVSKVLSDATGVVRSNLWLDGCLAFAVILLAALCCYCRRSPKTRVARSAQLSRPPQVARAGAAPPPSGAEKAEEKGSGPEAQCLDFPGPGPQGQGQGPGLWLFPNVGQGFGGFRGFAGFGGQESFRYQPVAMEDMNLGVPRAASFESFSGWPAQQTGSFSMHPQTGSFSMQPPQFQPNQFQPHGDMAFSQRTGSPLGSPLGSFGTPAPFQAPQAPEAQEDMWRFTPSFQVQMPRAEATFHAQPAPATAPGPPGQPGPGQPGPGLAPVEPYVPQVTVQAGGSQRLSQVRPVMQAELAGPVQIELQDGGFGRDHWAELASILATSPPLSAEIRPARVRD</sequence>
<organism evidence="4 5">
    <name type="scientific">Effrenium voratum</name>
    <dbReference type="NCBI Taxonomy" id="2562239"/>
    <lineage>
        <taxon>Eukaryota</taxon>
        <taxon>Sar</taxon>
        <taxon>Alveolata</taxon>
        <taxon>Dinophyceae</taxon>
        <taxon>Suessiales</taxon>
        <taxon>Symbiodiniaceae</taxon>
        <taxon>Effrenium</taxon>
    </lineage>
</organism>
<name>A0AA36HZZ3_9DINO</name>
<comment type="caution">
    <text evidence="4">The sequence shown here is derived from an EMBL/GenBank/DDBJ whole genome shotgun (WGS) entry which is preliminary data.</text>
</comment>
<reference evidence="4" key="1">
    <citation type="submission" date="2023-08" db="EMBL/GenBank/DDBJ databases">
        <authorList>
            <person name="Chen Y."/>
            <person name="Shah S."/>
            <person name="Dougan E. K."/>
            <person name="Thang M."/>
            <person name="Chan C."/>
        </authorList>
    </citation>
    <scope>NUCLEOTIDE SEQUENCE</scope>
</reference>
<feature type="region of interest" description="Disordered" evidence="1">
    <location>
        <begin position="510"/>
        <end position="536"/>
    </location>
</feature>
<accession>A0AA36HZZ3</accession>
<evidence type="ECO:0000313" key="5">
    <source>
        <dbReference type="Proteomes" id="UP001178507"/>
    </source>
</evidence>
<evidence type="ECO:0000313" key="4">
    <source>
        <dbReference type="EMBL" id="CAJ1377815.1"/>
    </source>
</evidence>
<dbReference type="InterPro" id="IPR018247">
    <property type="entry name" value="EF_Hand_1_Ca_BS"/>
</dbReference>
<dbReference type="EMBL" id="CAUJNA010000491">
    <property type="protein sequence ID" value="CAJ1377815.1"/>
    <property type="molecule type" value="Genomic_DNA"/>
</dbReference>
<dbReference type="PROSITE" id="PS00018">
    <property type="entry name" value="EF_HAND_1"/>
    <property type="match status" value="1"/>
</dbReference>
<gene>
    <name evidence="4" type="ORF">EVOR1521_LOCUS6521</name>
</gene>
<feature type="region of interest" description="Disordered" evidence="1">
    <location>
        <begin position="315"/>
        <end position="369"/>
    </location>
</feature>
<dbReference type="GO" id="GO:0005509">
    <property type="term" value="F:calcium ion binding"/>
    <property type="evidence" value="ECO:0007669"/>
    <property type="project" value="InterPro"/>
</dbReference>
<dbReference type="InterPro" id="IPR002048">
    <property type="entry name" value="EF_hand_dom"/>
</dbReference>
<feature type="chain" id="PRO_5041286874" description="EF-hand domain-containing protein" evidence="2">
    <location>
        <begin position="19"/>
        <end position="605"/>
    </location>
</feature>
<dbReference type="PROSITE" id="PS50222">
    <property type="entry name" value="EF_HAND_2"/>
    <property type="match status" value="1"/>
</dbReference>
<evidence type="ECO:0000256" key="1">
    <source>
        <dbReference type="SAM" id="MobiDB-lite"/>
    </source>
</evidence>
<feature type="compositionally biased region" description="Pro residues" evidence="1">
    <location>
        <begin position="514"/>
        <end position="528"/>
    </location>
</feature>
<feature type="signal peptide" evidence="2">
    <location>
        <begin position="1"/>
        <end position="18"/>
    </location>
</feature>
<evidence type="ECO:0000259" key="3">
    <source>
        <dbReference type="PROSITE" id="PS50222"/>
    </source>
</evidence>
<keyword evidence="5" id="KW-1185">Reference proteome</keyword>
<feature type="domain" description="EF-hand" evidence="3">
    <location>
        <begin position="238"/>
        <end position="264"/>
    </location>
</feature>
<keyword evidence="2" id="KW-0732">Signal</keyword>
<protein>
    <recommendedName>
        <fullName evidence="3">EF-hand domain-containing protein</fullName>
    </recommendedName>
</protein>
<evidence type="ECO:0000256" key="2">
    <source>
        <dbReference type="SAM" id="SignalP"/>
    </source>
</evidence>